<keyword evidence="3" id="KW-1185">Reference proteome</keyword>
<evidence type="ECO:0000256" key="1">
    <source>
        <dbReference type="SAM" id="MobiDB-lite"/>
    </source>
</evidence>
<sequence>MAAGSFQKLQAKPTNPTLRSPHNSVNPQGAANAAKNGTIIIPSSMDVASGVKKNGATTHGTENNNSTCHLLHDIDLSLDWSSAEQSSLEEGLVKYAGQANNLVKYIKLAALLPEKTVRDVALRCIWITKKEDGERRKVEEQNSSKKTKDKKEKAEAQLTRPLLEVAARVPPPMYTPPSTPVDNDDGISNDAIGGPTGHLFEHNSQIIGQIRANLAACKLQENTELLVQFKDNIFAILNGMTNMPGIMSQMPPLPVKLNLELADRILPMPQSSNPLHHL</sequence>
<dbReference type="EMBL" id="OZ020100">
    <property type="protein sequence ID" value="CAK9273258.1"/>
    <property type="molecule type" value="Genomic_DNA"/>
</dbReference>
<organism evidence="2 3">
    <name type="scientific">Sphagnum jensenii</name>
    <dbReference type="NCBI Taxonomy" id="128206"/>
    <lineage>
        <taxon>Eukaryota</taxon>
        <taxon>Viridiplantae</taxon>
        <taxon>Streptophyta</taxon>
        <taxon>Embryophyta</taxon>
        <taxon>Bryophyta</taxon>
        <taxon>Sphagnophytina</taxon>
        <taxon>Sphagnopsida</taxon>
        <taxon>Sphagnales</taxon>
        <taxon>Sphagnaceae</taxon>
        <taxon>Sphagnum</taxon>
    </lineage>
</organism>
<dbReference type="InterPro" id="IPR022228">
    <property type="entry name" value="DUF3755"/>
</dbReference>
<feature type="compositionally biased region" description="Polar residues" evidence="1">
    <location>
        <begin position="12"/>
        <end position="29"/>
    </location>
</feature>
<name>A0ABP0X2C9_9BRYO</name>
<dbReference type="PANTHER" id="PTHR14000:SF1">
    <property type="entry name" value="HISTONE H2A DEUBIQUITINASE (DUF3755)"/>
    <property type="match status" value="1"/>
</dbReference>
<reference evidence="2" key="1">
    <citation type="submission" date="2024-02" db="EMBL/GenBank/DDBJ databases">
        <authorList>
            <consortium name="ELIXIR-Norway"/>
            <consortium name="Elixir Norway"/>
        </authorList>
    </citation>
    <scope>NUCLEOTIDE SEQUENCE</scope>
</reference>
<protein>
    <submittedName>
        <fullName evidence="2">Uncharacterized protein</fullName>
    </submittedName>
</protein>
<dbReference type="PANTHER" id="PTHR14000">
    <property type="entry name" value="FINGER CCCH DOMAIN PROTEIN, PUTATIVE (DUF3755)-RELATED"/>
    <property type="match status" value="1"/>
</dbReference>
<dbReference type="Proteomes" id="UP001497444">
    <property type="component" value="Chromosome 5"/>
</dbReference>
<accession>A0ABP0X2C9</accession>
<dbReference type="Pfam" id="PF12579">
    <property type="entry name" value="DUF3755"/>
    <property type="match status" value="1"/>
</dbReference>
<feature type="compositionally biased region" description="Basic and acidic residues" evidence="1">
    <location>
        <begin position="133"/>
        <end position="143"/>
    </location>
</feature>
<feature type="region of interest" description="Disordered" evidence="1">
    <location>
        <begin position="1"/>
        <end position="30"/>
    </location>
</feature>
<evidence type="ECO:0000313" key="2">
    <source>
        <dbReference type="EMBL" id="CAK9273258.1"/>
    </source>
</evidence>
<gene>
    <name evidence="2" type="ORF">CSSPJE1EN1_LOCUS18736</name>
</gene>
<feature type="region of interest" description="Disordered" evidence="1">
    <location>
        <begin position="133"/>
        <end position="156"/>
    </location>
</feature>
<evidence type="ECO:0000313" key="3">
    <source>
        <dbReference type="Proteomes" id="UP001497444"/>
    </source>
</evidence>
<proteinExistence type="predicted"/>